<evidence type="ECO:0000259" key="2">
    <source>
        <dbReference type="PROSITE" id="PS50033"/>
    </source>
</evidence>
<dbReference type="PROSITE" id="PS50033">
    <property type="entry name" value="UBX"/>
    <property type="match status" value="1"/>
</dbReference>
<dbReference type="GO" id="GO:0043161">
    <property type="term" value="P:proteasome-mediated ubiquitin-dependent protein catabolic process"/>
    <property type="evidence" value="ECO:0007669"/>
    <property type="project" value="TreeGrafter"/>
</dbReference>
<dbReference type="Proteomes" id="UP000693970">
    <property type="component" value="Unassembled WGS sequence"/>
</dbReference>
<dbReference type="InterPro" id="IPR001012">
    <property type="entry name" value="UBX_dom"/>
</dbReference>
<dbReference type="PANTHER" id="PTHR23322:SF6">
    <property type="entry name" value="UBX DOMAIN-CONTAINING PROTEIN 7"/>
    <property type="match status" value="1"/>
</dbReference>
<dbReference type="InterPro" id="IPR006577">
    <property type="entry name" value="UAS"/>
</dbReference>
<dbReference type="EMBL" id="JAGRRH010000012">
    <property type="protein sequence ID" value="KAG7362243.1"/>
    <property type="molecule type" value="Genomic_DNA"/>
</dbReference>
<feature type="region of interest" description="Disordered" evidence="1">
    <location>
        <begin position="351"/>
        <end position="385"/>
    </location>
</feature>
<keyword evidence="4" id="KW-1185">Reference proteome</keyword>
<dbReference type="GO" id="GO:0043130">
    <property type="term" value="F:ubiquitin binding"/>
    <property type="evidence" value="ECO:0007669"/>
    <property type="project" value="TreeGrafter"/>
</dbReference>
<comment type="caution">
    <text evidence="3">The sequence shown here is derived from an EMBL/GenBank/DDBJ whole genome shotgun (WGS) entry which is preliminary data.</text>
</comment>
<dbReference type="SMART" id="SM00166">
    <property type="entry name" value="UBX"/>
    <property type="match status" value="1"/>
</dbReference>
<gene>
    <name evidence="3" type="ORF">IV203_025909</name>
</gene>
<name>A0A9K3LHS9_9STRA</name>
<protein>
    <submittedName>
        <fullName evidence="3">UBA-like domain containing protein</fullName>
    </submittedName>
</protein>
<proteinExistence type="predicted"/>
<accession>A0A9K3LHS9</accession>
<dbReference type="GO" id="GO:0005634">
    <property type="term" value="C:nucleus"/>
    <property type="evidence" value="ECO:0007669"/>
    <property type="project" value="TreeGrafter"/>
</dbReference>
<sequence>MDMSVSNVTRNSIELVDAITSLEVSEDKHSNSSSQQRKKTENEQYFLEENMADNDELVSQFLAFTGSSDTDRAISYLEMSNGNLETAVGLYMEHQAGGGGGSAAMGGGSAGTSSAAAGGFGGGGGDDIRAPDATRTMRLMDDIGTGGGMMGMMGGGGHPYVGMGMDPILQQQLASSAFARDAVNSAAAAVDALDSSMGDENDSDYDFAREEEKEPPPLAGLADMFAAPNHLMYTEGGFEGARAMAKDTKRWLLVNLQRDSEFSCHALNRDVWRDELVENLVREGFVFWQSMDIAPEGSVYAQRYKVYDYPHIGIIDPRTRRLMWKKEGWTQQNPLTAEQFAEIAMDFCSRHSFDKPPQAPRPNSAAVSRPTKRPMHELSEEEQVQAAMRASLQESGEMTVDNEDDEDYAINDEDDDEVEIVAVKEADGTLKPAPAASNPPEDSKPAAVPSIFKQLLSVDTGPEPGNGARIQFRFPDGKRTVRKFDPTLNVRLIYAFVAQSLPEVKDEGKEFNLMAGFPPKDLLSSIDDTIESCSLAGEAITVRWK</sequence>
<dbReference type="Pfam" id="PF00789">
    <property type="entry name" value="UBX"/>
    <property type="match status" value="1"/>
</dbReference>
<feature type="region of interest" description="Disordered" evidence="1">
    <location>
        <begin position="427"/>
        <end position="446"/>
    </location>
</feature>
<evidence type="ECO:0000313" key="3">
    <source>
        <dbReference type="EMBL" id="KAG7362243.1"/>
    </source>
</evidence>
<dbReference type="AlphaFoldDB" id="A0A9K3LHS9"/>
<dbReference type="CDD" id="cd02958">
    <property type="entry name" value="UAS"/>
    <property type="match status" value="1"/>
</dbReference>
<dbReference type="SMART" id="SM00594">
    <property type="entry name" value="UAS"/>
    <property type="match status" value="1"/>
</dbReference>
<evidence type="ECO:0000256" key="1">
    <source>
        <dbReference type="SAM" id="MobiDB-lite"/>
    </source>
</evidence>
<feature type="domain" description="UBX" evidence="2">
    <location>
        <begin position="463"/>
        <end position="543"/>
    </location>
</feature>
<dbReference type="Pfam" id="PF13899">
    <property type="entry name" value="Thioredoxin_7"/>
    <property type="match status" value="1"/>
</dbReference>
<dbReference type="PANTHER" id="PTHR23322">
    <property type="entry name" value="FAS-ASSOCIATED PROTEIN"/>
    <property type="match status" value="1"/>
</dbReference>
<organism evidence="3 4">
    <name type="scientific">Nitzschia inconspicua</name>
    <dbReference type="NCBI Taxonomy" id="303405"/>
    <lineage>
        <taxon>Eukaryota</taxon>
        <taxon>Sar</taxon>
        <taxon>Stramenopiles</taxon>
        <taxon>Ochrophyta</taxon>
        <taxon>Bacillariophyta</taxon>
        <taxon>Bacillariophyceae</taxon>
        <taxon>Bacillariophycidae</taxon>
        <taxon>Bacillariales</taxon>
        <taxon>Bacillariaceae</taxon>
        <taxon>Nitzschia</taxon>
    </lineage>
</organism>
<dbReference type="OrthoDB" id="270602at2759"/>
<evidence type="ECO:0000313" key="4">
    <source>
        <dbReference type="Proteomes" id="UP000693970"/>
    </source>
</evidence>
<reference evidence="3" key="1">
    <citation type="journal article" date="2021" name="Sci. Rep.">
        <title>Diploid genomic architecture of Nitzschia inconspicua, an elite biomass production diatom.</title>
        <authorList>
            <person name="Oliver A."/>
            <person name="Podell S."/>
            <person name="Pinowska A."/>
            <person name="Traller J.C."/>
            <person name="Smith S.R."/>
            <person name="McClure R."/>
            <person name="Beliaev A."/>
            <person name="Bohutskyi P."/>
            <person name="Hill E.A."/>
            <person name="Rabines A."/>
            <person name="Zheng H."/>
            <person name="Allen L.Z."/>
            <person name="Kuo A."/>
            <person name="Grigoriev I.V."/>
            <person name="Allen A.E."/>
            <person name="Hazlebeck D."/>
            <person name="Allen E.E."/>
        </authorList>
    </citation>
    <scope>NUCLEOTIDE SEQUENCE</scope>
    <source>
        <strain evidence="3">Hildebrandi</strain>
    </source>
</reference>
<dbReference type="Pfam" id="PF14555">
    <property type="entry name" value="UBA_4"/>
    <property type="match status" value="1"/>
</dbReference>
<dbReference type="InterPro" id="IPR050730">
    <property type="entry name" value="UBX_domain-protein"/>
</dbReference>
<reference evidence="3" key="2">
    <citation type="submission" date="2021-04" db="EMBL/GenBank/DDBJ databases">
        <authorList>
            <person name="Podell S."/>
        </authorList>
    </citation>
    <scope>NUCLEOTIDE SEQUENCE</scope>
    <source>
        <strain evidence="3">Hildebrandi</strain>
    </source>
</reference>